<dbReference type="Gene3D" id="3.30.710.10">
    <property type="entry name" value="Potassium Channel Kv1.1, Chain A"/>
    <property type="match status" value="1"/>
</dbReference>
<dbReference type="InterPro" id="IPR000210">
    <property type="entry name" value="BTB/POZ_dom"/>
</dbReference>
<accession>A0A9Q9EQU1</accession>
<protein>
    <submittedName>
        <fullName evidence="3">BTB/POZ domain-containing protein</fullName>
    </submittedName>
</protein>
<feature type="compositionally biased region" description="Acidic residues" evidence="1">
    <location>
        <begin position="246"/>
        <end position="255"/>
    </location>
</feature>
<evidence type="ECO:0000313" key="3">
    <source>
        <dbReference type="EMBL" id="USW59177.1"/>
    </source>
</evidence>
<evidence type="ECO:0000313" key="4">
    <source>
        <dbReference type="Proteomes" id="UP001056384"/>
    </source>
</evidence>
<feature type="domain" description="BTB" evidence="2">
    <location>
        <begin position="20"/>
        <end position="87"/>
    </location>
</feature>
<evidence type="ECO:0000256" key="1">
    <source>
        <dbReference type="SAM" id="MobiDB-lite"/>
    </source>
</evidence>
<dbReference type="PANTHER" id="PTHR47843:SF2">
    <property type="entry name" value="BTB DOMAIN-CONTAINING PROTEIN"/>
    <property type="match status" value="1"/>
</dbReference>
<keyword evidence="4" id="KW-1185">Reference proteome</keyword>
<name>A0A9Q9EQU1_9PEZI</name>
<dbReference type="PANTHER" id="PTHR47843">
    <property type="entry name" value="BTB DOMAIN-CONTAINING PROTEIN-RELATED"/>
    <property type="match status" value="1"/>
</dbReference>
<gene>
    <name evidence="3" type="ORF">Slin15195_G124960</name>
</gene>
<organism evidence="3 4">
    <name type="scientific">Septoria linicola</name>
    <dbReference type="NCBI Taxonomy" id="215465"/>
    <lineage>
        <taxon>Eukaryota</taxon>
        <taxon>Fungi</taxon>
        <taxon>Dikarya</taxon>
        <taxon>Ascomycota</taxon>
        <taxon>Pezizomycotina</taxon>
        <taxon>Dothideomycetes</taxon>
        <taxon>Dothideomycetidae</taxon>
        <taxon>Mycosphaerellales</taxon>
        <taxon>Mycosphaerellaceae</taxon>
        <taxon>Septoria</taxon>
    </lineage>
</organism>
<dbReference type="Proteomes" id="UP001056384">
    <property type="component" value="Chromosome 12"/>
</dbReference>
<dbReference type="AlphaFoldDB" id="A0A9Q9EQU1"/>
<feature type="region of interest" description="Disordered" evidence="1">
    <location>
        <begin position="245"/>
        <end position="270"/>
    </location>
</feature>
<evidence type="ECO:0000259" key="2">
    <source>
        <dbReference type="PROSITE" id="PS50097"/>
    </source>
</evidence>
<dbReference type="EMBL" id="CP099429">
    <property type="protein sequence ID" value="USW59177.1"/>
    <property type="molecule type" value="Genomic_DNA"/>
</dbReference>
<dbReference type="OrthoDB" id="3647113at2759"/>
<dbReference type="InterPro" id="IPR011333">
    <property type="entry name" value="SKP1/BTB/POZ_sf"/>
</dbReference>
<dbReference type="PROSITE" id="PS50097">
    <property type="entry name" value="BTB"/>
    <property type="match status" value="1"/>
</dbReference>
<proteinExistence type="predicted"/>
<sequence>MAHRTDLTVSKDVPHEIEAEMITLHIGTTKKAFHIRRKLLIKRSAYWKDRLSAADRTTKPMHLKDIKQEISDLYFRYIYTSQVPCSKTAKDAKAHLELVELYLMASKFKDFAAMDAAINAMLVVYSTGPVENSWGVIPCAESVATVYKSTPAASKLRKLFVDMYVWRENSNLLHAEDFGAQPSLAPFLLDLSRASLTQLNGKTKNTAVGYFGTSCWNYHEHARYVTCSTKKRKRVEDDGSVIIADLSDDESEGEESQSKKVKALEAQVKD</sequence>
<reference evidence="3" key="1">
    <citation type="submission" date="2022-06" db="EMBL/GenBank/DDBJ databases">
        <title>Complete genome sequences of two strains of the flax pathogen Septoria linicola.</title>
        <authorList>
            <person name="Lapalu N."/>
            <person name="Simon A."/>
            <person name="Demenou B."/>
            <person name="Paumier D."/>
            <person name="Guillot M.-P."/>
            <person name="Gout L."/>
            <person name="Valade R."/>
        </authorList>
    </citation>
    <scope>NUCLEOTIDE SEQUENCE</scope>
    <source>
        <strain evidence="3">SE15195</strain>
    </source>
</reference>